<comment type="caution">
    <text evidence="13">The sequence shown here is derived from an EMBL/GenBank/DDBJ whole genome shotgun (WGS) entry which is preliminary data.</text>
</comment>
<sequence length="192" mass="19760">MAKHRSRHRGFTLVELMVTLAVIAILAMIAVPNFGSLTRRHRVASVANELLADFTYARAEAATRGKYVSICASSDGATCSESADYASGWIVYAYPTGGKGANQLYDGSKADFALLRATGTQPGVAIAALDAAPFTYGQQGEARRDSFGLIVCSRPSSGAQAENSAAVPGIKVGLIGSGSVALGPLPSGSNCS</sequence>
<dbReference type="PANTHER" id="PTHR30093:SF41">
    <property type="entry name" value="TYPE II SECRETION SYSTEM PROTEIN H"/>
    <property type="match status" value="1"/>
</dbReference>
<dbReference type="NCBIfam" id="TIGR02532">
    <property type="entry name" value="IV_pilin_GFxxxE"/>
    <property type="match status" value="1"/>
</dbReference>
<evidence type="ECO:0000256" key="6">
    <source>
        <dbReference type="ARBA" id="ARBA00022692"/>
    </source>
</evidence>
<dbReference type="InterPro" id="IPR012902">
    <property type="entry name" value="N_methyl_site"/>
</dbReference>
<evidence type="ECO:0000259" key="12">
    <source>
        <dbReference type="Pfam" id="PF12019"/>
    </source>
</evidence>
<keyword evidence="8 11" id="KW-0472">Membrane</keyword>
<keyword evidence="4" id="KW-0488">Methylation</keyword>
<evidence type="ECO:0000313" key="14">
    <source>
        <dbReference type="Proteomes" id="UP001595961"/>
    </source>
</evidence>
<dbReference type="Proteomes" id="UP001595961">
    <property type="component" value="Unassembled WGS sequence"/>
</dbReference>
<protein>
    <recommendedName>
        <fullName evidence="2">Type II secretion system protein H</fullName>
    </recommendedName>
    <alternativeName>
        <fullName evidence="10">General secretion pathway protein H</fullName>
    </alternativeName>
</protein>
<proteinExistence type="inferred from homology"/>
<comment type="similarity">
    <text evidence="9">Belongs to the GSP H family.</text>
</comment>
<dbReference type="InterPro" id="IPR045584">
    <property type="entry name" value="Pilin-like"/>
</dbReference>
<dbReference type="EMBL" id="JBHSGA010000017">
    <property type="protein sequence ID" value="MFC4527628.1"/>
    <property type="molecule type" value="Genomic_DNA"/>
</dbReference>
<keyword evidence="7 11" id="KW-1133">Transmembrane helix</keyword>
<keyword evidence="3" id="KW-1003">Cell membrane</keyword>
<keyword evidence="6 11" id="KW-0812">Transmembrane</keyword>
<feature type="transmembrane region" description="Helical" evidence="11">
    <location>
        <begin position="12"/>
        <end position="31"/>
    </location>
</feature>
<dbReference type="Gene3D" id="3.55.40.10">
    <property type="entry name" value="minor pseudopilin epsh domain"/>
    <property type="match status" value="1"/>
</dbReference>
<evidence type="ECO:0000256" key="8">
    <source>
        <dbReference type="ARBA" id="ARBA00023136"/>
    </source>
</evidence>
<accession>A0ABV9C3N9</accession>
<dbReference type="InterPro" id="IPR022346">
    <property type="entry name" value="T2SS_GspH"/>
</dbReference>
<dbReference type="SUPFAM" id="SSF54523">
    <property type="entry name" value="Pili subunits"/>
    <property type="match status" value="1"/>
</dbReference>
<evidence type="ECO:0000256" key="3">
    <source>
        <dbReference type="ARBA" id="ARBA00022475"/>
    </source>
</evidence>
<evidence type="ECO:0000256" key="2">
    <source>
        <dbReference type="ARBA" id="ARBA00021549"/>
    </source>
</evidence>
<evidence type="ECO:0000256" key="7">
    <source>
        <dbReference type="ARBA" id="ARBA00022989"/>
    </source>
</evidence>
<evidence type="ECO:0000256" key="9">
    <source>
        <dbReference type="ARBA" id="ARBA00025772"/>
    </source>
</evidence>
<dbReference type="PROSITE" id="PS00409">
    <property type="entry name" value="PROKAR_NTER_METHYL"/>
    <property type="match status" value="1"/>
</dbReference>
<gene>
    <name evidence="13" type="ORF">ACFO5W_13365</name>
</gene>
<evidence type="ECO:0000256" key="10">
    <source>
        <dbReference type="ARBA" id="ARBA00030775"/>
    </source>
</evidence>
<organism evidence="13 14">
    <name type="scientific">Dyella halodurans</name>
    <dbReference type="NCBI Taxonomy" id="1920171"/>
    <lineage>
        <taxon>Bacteria</taxon>
        <taxon>Pseudomonadati</taxon>
        <taxon>Pseudomonadota</taxon>
        <taxon>Gammaproteobacteria</taxon>
        <taxon>Lysobacterales</taxon>
        <taxon>Rhodanobacteraceae</taxon>
        <taxon>Dyella</taxon>
    </lineage>
</organism>
<name>A0ABV9C3N9_9GAMM</name>
<dbReference type="Pfam" id="PF07963">
    <property type="entry name" value="N_methyl"/>
    <property type="match status" value="1"/>
</dbReference>
<keyword evidence="5" id="KW-0997">Cell inner membrane</keyword>
<comment type="subcellular location">
    <subcellularLocation>
        <location evidence="1">Cell inner membrane</location>
        <topology evidence="1">Single-pass membrane protein</topology>
    </subcellularLocation>
</comment>
<evidence type="ECO:0000313" key="13">
    <source>
        <dbReference type="EMBL" id="MFC4527628.1"/>
    </source>
</evidence>
<reference evidence="14" key="1">
    <citation type="journal article" date="2019" name="Int. J. Syst. Evol. Microbiol.">
        <title>The Global Catalogue of Microorganisms (GCM) 10K type strain sequencing project: providing services to taxonomists for standard genome sequencing and annotation.</title>
        <authorList>
            <consortium name="The Broad Institute Genomics Platform"/>
            <consortium name="The Broad Institute Genome Sequencing Center for Infectious Disease"/>
            <person name="Wu L."/>
            <person name="Ma J."/>
        </authorList>
    </citation>
    <scope>NUCLEOTIDE SEQUENCE [LARGE SCALE GENOMIC DNA]</scope>
    <source>
        <strain evidence="14">CCM 4481</strain>
    </source>
</reference>
<dbReference type="Pfam" id="PF12019">
    <property type="entry name" value="GspH"/>
    <property type="match status" value="1"/>
</dbReference>
<dbReference type="PANTHER" id="PTHR30093">
    <property type="entry name" value="GENERAL SECRETION PATHWAY PROTEIN G"/>
    <property type="match status" value="1"/>
</dbReference>
<evidence type="ECO:0000256" key="4">
    <source>
        <dbReference type="ARBA" id="ARBA00022481"/>
    </source>
</evidence>
<feature type="domain" description="General secretion pathway GspH" evidence="12">
    <location>
        <begin position="47"/>
        <end position="157"/>
    </location>
</feature>
<keyword evidence="14" id="KW-1185">Reference proteome</keyword>
<dbReference type="RefSeq" id="WP_266150310.1">
    <property type="nucleotide sequence ID" value="NZ_CP064028.1"/>
</dbReference>
<evidence type="ECO:0000256" key="11">
    <source>
        <dbReference type="SAM" id="Phobius"/>
    </source>
</evidence>
<evidence type="ECO:0000256" key="5">
    <source>
        <dbReference type="ARBA" id="ARBA00022519"/>
    </source>
</evidence>
<evidence type="ECO:0000256" key="1">
    <source>
        <dbReference type="ARBA" id="ARBA00004377"/>
    </source>
</evidence>